<reference evidence="1" key="1">
    <citation type="submission" date="2022-08" db="EMBL/GenBank/DDBJ databases">
        <title>Genome Sequence of Lecanicillium fungicola.</title>
        <authorList>
            <person name="Buettner E."/>
        </authorList>
    </citation>
    <scope>NUCLEOTIDE SEQUENCE</scope>
    <source>
        <strain evidence="1">Babe33</strain>
    </source>
</reference>
<organism evidence="1 2">
    <name type="scientific">Zarea fungicola</name>
    <dbReference type="NCBI Taxonomy" id="93591"/>
    <lineage>
        <taxon>Eukaryota</taxon>
        <taxon>Fungi</taxon>
        <taxon>Dikarya</taxon>
        <taxon>Ascomycota</taxon>
        <taxon>Pezizomycotina</taxon>
        <taxon>Sordariomycetes</taxon>
        <taxon>Hypocreomycetidae</taxon>
        <taxon>Hypocreales</taxon>
        <taxon>Cordycipitaceae</taxon>
        <taxon>Zarea</taxon>
    </lineage>
</organism>
<comment type="caution">
    <text evidence="1">The sequence shown here is derived from an EMBL/GenBank/DDBJ whole genome shotgun (WGS) entry which is preliminary data.</text>
</comment>
<keyword evidence="2" id="KW-1185">Reference proteome</keyword>
<protein>
    <submittedName>
        <fullName evidence="1">Uncharacterized protein</fullName>
    </submittedName>
</protein>
<gene>
    <name evidence="1" type="ORF">NQ176_g7217</name>
</gene>
<name>A0ACC1N0N9_9HYPO</name>
<dbReference type="Proteomes" id="UP001143910">
    <property type="component" value="Unassembled WGS sequence"/>
</dbReference>
<evidence type="ECO:0000313" key="2">
    <source>
        <dbReference type="Proteomes" id="UP001143910"/>
    </source>
</evidence>
<proteinExistence type="predicted"/>
<dbReference type="EMBL" id="JANJQO010001169">
    <property type="protein sequence ID" value="KAJ2972338.1"/>
    <property type="molecule type" value="Genomic_DNA"/>
</dbReference>
<evidence type="ECO:0000313" key="1">
    <source>
        <dbReference type="EMBL" id="KAJ2972338.1"/>
    </source>
</evidence>
<sequence length="458" mass="51706">MIAAVGSDTVPAPSAPVPNTQSLELHLNQNNPVCWNNDLSTERQFLWQYFIFAVKPEFMAIQMGEVTSPLGEFQDPYSTFLPCLALENPALRNALLCSSAVSFQHTHGRRDFDGIIRAVAREALQSLQMQALDPQGLSDWNLLATILAATYLHVQCFAWEKSDGYLHLATYFAQTLFRRSRRQHAVAKECLEMTLVTYRWSMISTLCSLREPQRALIPKDVCRVIELDGNEISQNFSTAFQDWVSHPLYVFSPHLVNPLLRIGKLLEQQLLLQAQDASDPTVDGVDLGQSFQDEIADVEKMLVEAREANMDQVESSTGRGEPKMFLSVNEATYATSMVLLNARLKGMPYTAPLIREHVQLIVNEISGPALDSQLSRSCAFYLFIAGCEAVDTQVREAIESRLKVLTWSVFSNLADLCASLHHVWKIRDQEPGLAWPYWAQKSKYLHFPRFVHSTPEIK</sequence>
<accession>A0ACC1N0N9</accession>